<sequence>MQTAQHLAAAPTPLNLSFDMPAVEQWAQFSSDRNPIHFDLAHARAAGLDALIVHGMLAMMPMKEAAAQAVAPDGWMKFRTLLRNPIAHDRDVVFTTKPAAGGIAFRLHGMDGKAAAGKLEHFRGTYGRAGDPSGQLQGDTPRGKPLERAHLDRFFATYPHVRERWIALDAVVFSEFMRSRLHVLERLAHAHMLRLSGGAPASRVVVQSSHTVTFDAAFFDAPHDADQWNQLHHALLTPELLASGNQVGGVVALPVLCAGRLVMLVEVGLVARFDTDIPN</sequence>
<evidence type="ECO:0000313" key="3">
    <source>
        <dbReference type="Proteomes" id="UP000443353"/>
    </source>
</evidence>
<dbReference type="AlphaFoldDB" id="A0A7X3K742"/>
<name>A0A7X3K742_9BURK</name>
<dbReference type="GO" id="GO:0005835">
    <property type="term" value="C:fatty acid synthase complex"/>
    <property type="evidence" value="ECO:0007669"/>
    <property type="project" value="InterPro"/>
</dbReference>
<dbReference type="RefSeq" id="WP_056127763.1">
    <property type="nucleotide sequence ID" value="NZ_WSES01000003.1"/>
</dbReference>
<dbReference type="EMBL" id="WSES01000003">
    <property type="protein sequence ID" value="MVW60438.1"/>
    <property type="molecule type" value="Genomic_DNA"/>
</dbReference>
<proteinExistence type="predicted"/>
<evidence type="ECO:0000313" key="2">
    <source>
        <dbReference type="EMBL" id="MVW60438.1"/>
    </source>
</evidence>
<evidence type="ECO:0000259" key="1">
    <source>
        <dbReference type="Pfam" id="PF01575"/>
    </source>
</evidence>
<dbReference type="GO" id="GO:0006633">
    <property type="term" value="P:fatty acid biosynthetic process"/>
    <property type="evidence" value="ECO:0007669"/>
    <property type="project" value="InterPro"/>
</dbReference>
<comment type="caution">
    <text evidence="2">The sequence shown here is derived from an EMBL/GenBank/DDBJ whole genome shotgun (WGS) entry which is preliminary data.</text>
</comment>
<protein>
    <recommendedName>
        <fullName evidence="1">MaoC-like domain-containing protein</fullName>
    </recommendedName>
</protein>
<dbReference type="SUPFAM" id="SSF54637">
    <property type="entry name" value="Thioesterase/thiol ester dehydrase-isomerase"/>
    <property type="match status" value="1"/>
</dbReference>
<organism evidence="2 3">
    <name type="scientific">Massilia cellulosiltytica</name>
    <dbReference type="NCBI Taxonomy" id="2683234"/>
    <lineage>
        <taxon>Bacteria</taxon>
        <taxon>Pseudomonadati</taxon>
        <taxon>Pseudomonadota</taxon>
        <taxon>Betaproteobacteria</taxon>
        <taxon>Burkholderiales</taxon>
        <taxon>Oxalobacteraceae</taxon>
        <taxon>Telluria group</taxon>
        <taxon>Massilia</taxon>
    </lineage>
</organism>
<dbReference type="InterPro" id="IPR002539">
    <property type="entry name" value="MaoC-like_dom"/>
</dbReference>
<keyword evidence="3" id="KW-1185">Reference proteome</keyword>
<dbReference type="InterPro" id="IPR003965">
    <property type="entry name" value="Fatty_acid_synthase"/>
</dbReference>
<dbReference type="PRINTS" id="PR01483">
    <property type="entry name" value="FASYNTHASE"/>
</dbReference>
<feature type="domain" description="MaoC-like" evidence="1">
    <location>
        <begin position="23"/>
        <end position="68"/>
    </location>
</feature>
<reference evidence="2 3" key="1">
    <citation type="submission" date="2019-12" db="EMBL/GenBank/DDBJ databases">
        <authorList>
            <person name="Li C."/>
            <person name="Zhao J."/>
        </authorList>
    </citation>
    <scope>NUCLEOTIDE SEQUENCE [LARGE SCALE GENOMIC DNA]</scope>
    <source>
        <strain evidence="2 3">NEAU-DD11</strain>
    </source>
</reference>
<dbReference type="Pfam" id="PF01575">
    <property type="entry name" value="MaoC_dehydratas"/>
    <property type="match status" value="1"/>
</dbReference>
<dbReference type="GO" id="GO:0004312">
    <property type="term" value="F:fatty acid synthase activity"/>
    <property type="evidence" value="ECO:0007669"/>
    <property type="project" value="InterPro"/>
</dbReference>
<accession>A0A7X3K742</accession>
<dbReference type="InterPro" id="IPR029069">
    <property type="entry name" value="HotDog_dom_sf"/>
</dbReference>
<gene>
    <name evidence="2" type="ORF">GPY61_10895</name>
</gene>
<dbReference type="Gene3D" id="3.10.129.10">
    <property type="entry name" value="Hotdog Thioesterase"/>
    <property type="match status" value="1"/>
</dbReference>
<dbReference type="Proteomes" id="UP000443353">
    <property type="component" value="Unassembled WGS sequence"/>
</dbReference>